<evidence type="ECO:0000313" key="2">
    <source>
        <dbReference type="EMBL" id="PRF52937.1"/>
    </source>
</evidence>
<keyword evidence="2" id="KW-0418">Kinase</keyword>
<dbReference type="AlphaFoldDB" id="A0A2S9M7N8"/>
<dbReference type="Proteomes" id="UP000238982">
    <property type="component" value="Unassembled WGS sequence"/>
</dbReference>
<accession>A0A2S9M7N8</accession>
<protein>
    <submittedName>
        <fullName evidence="2">Histidine kinase</fullName>
    </submittedName>
</protein>
<gene>
    <name evidence="2" type="ORF">C6Q15_32495</name>
</gene>
<evidence type="ECO:0000256" key="1">
    <source>
        <dbReference type="SAM" id="MobiDB-lite"/>
    </source>
</evidence>
<organism evidence="2 3">
    <name type="scientific">Burkholderia multivorans</name>
    <dbReference type="NCBI Taxonomy" id="87883"/>
    <lineage>
        <taxon>Bacteria</taxon>
        <taxon>Pseudomonadati</taxon>
        <taxon>Pseudomonadota</taxon>
        <taxon>Betaproteobacteria</taxon>
        <taxon>Burkholderiales</taxon>
        <taxon>Burkholderiaceae</taxon>
        <taxon>Burkholderia</taxon>
        <taxon>Burkholderia cepacia complex</taxon>
    </lineage>
</organism>
<dbReference type="EMBL" id="PVGH01000120">
    <property type="protein sequence ID" value="PRF52937.1"/>
    <property type="molecule type" value="Genomic_DNA"/>
</dbReference>
<comment type="caution">
    <text evidence="2">The sequence shown here is derived from an EMBL/GenBank/DDBJ whole genome shotgun (WGS) entry which is preliminary data.</text>
</comment>
<dbReference type="GO" id="GO:0016301">
    <property type="term" value="F:kinase activity"/>
    <property type="evidence" value="ECO:0007669"/>
    <property type="project" value="UniProtKB-KW"/>
</dbReference>
<evidence type="ECO:0000313" key="3">
    <source>
        <dbReference type="Proteomes" id="UP000238982"/>
    </source>
</evidence>
<proteinExistence type="predicted"/>
<keyword evidence="2" id="KW-0808">Transferase</keyword>
<reference evidence="2 3" key="1">
    <citation type="submission" date="2018-03" db="EMBL/GenBank/DDBJ databases">
        <authorList>
            <person name="Keele B.F."/>
        </authorList>
    </citation>
    <scope>NUCLEOTIDE SEQUENCE [LARGE SCALE GENOMIC DNA]</scope>
    <source>
        <strain evidence="2 3">AU19729</strain>
    </source>
</reference>
<sequence>MQSESAVGCAMRAPQYAHLNVRAARRRDCRATHAYDRERRAPRRVRGPPDPLGQRSGRIRAPIR</sequence>
<feature type="region of interest" description="Disordered" evidence="1">
    <location>
        <begin position="32"/>
        <end position="64"/>
    </location>
</feature>
<name>A0A2S9M7N8_9BURK</name>